<keyword evidence="2" id="KW-1185">Reference proteome</keyword>
<dbReference type="EnsemblPlants" id="Bo08209s010.1">
    <property type="protein sequence ID" value="Bo08209s010.1"/>
    <property type="gene ID" value="Bo08209s010"/>
</dbReference>
<evidence type="ECO:0000313" key="1">
    <source>
        <dbReference type="EnsemblPlants" id="Bo08209s010.1"/>
    </source>
</evidence>
<dbReference type="Gramene" id="Bo08209s010.1">
    <property type="protein sequence ID" value="Bo08209s010.1"/>
    <property type="gene ID" value="Bo08209s010"/>
</dbReference>
<reference evidence="1" key="1">
    <citation type="journal article" date="2014" name="Genome Biol.">
        <title>Transcriptome and methylome profiling reveals relics of genome dominance in the mesopolyploid Brassica oleracea.</title>
        <authorList>
            <person name="Parkin I.A."/>
            <person name="Koh C."/>
            <person name="Tang H."/>
            <person name="Robinson S.J."/>
            <person name="Kagale S."/>
            <person name="Clarke W.E."/>
            <person name="Town C.D."/>
            <person name="Nixon J."/>
            <person name="Krishnakumar V."/>
            <person name="Bidwell S.L."/>
            <person name="Denoeud F."/>
            <person name="Belcram H."/>
            <person name="Links M.G."/>
            <person name="Just J."/>
            <person name="Clarke C."/>
            <person name="Bender T."/>
            <person name="Huebert T."/>
            <person name="Mason A.S."/>
            <person name="Pires J.C."/>
            <person name="Barker G."/>
            <person name="Moore J."/>
            <person name="Walley P.G."/>
            <person name="Manoli S."/>
            <person name="Batley J."/>
            <person name="Edwards D."/>
            <person name="Nelson M.N."/>
            <person name="Wang X."/>
            <person name="Paterson A.H."/>
            <person name="King G."/>
            <person name="Bancroft I."/>
            <person name="Chalhoub B."/>
            <person name="Sharpe A.G."/>
        </authorList>
    </citation>
    <scope>NUCLEOTIDE SEQUENCE [LARGE SCALE GENOMIC DNA]</scope>
    <source>
        <strain evidence="1">cv. TO1000</strain>
    </source>
</reference>
<reference evidence="1" key="2">
    <citation type="submission" date="2015-06" db="UniProtKB">
        <authorList>
            <consortium name="EnsemblPlants"/>
        </authorList>
    </citation>
    <scope>IDENTIFICATION</scope>
</reference>
<name>A0A0D2ZYA7_BRAOL</name>
<proteinExistence type="predicted"/>
<dbReference type="HOGENOM" id="CLU_2323723_0_0_1"/>
<organism evidence="1 2">
    <name type="scientific">Brassica oleracea var. oleracea</name>
    <dbReference type="NCBI Taxonomy" id="109376"/>
    <lineage>
        <taxon>Eukaryota</taxon>
        <taxon>Viridiplantae</taxon>
        <taxon>Streptophyta</taxon>
        <taxon>Embryophyta</taxon>
        <taxon>Tracheophyta</taxon>
        <taxon>Spermatophyta</taxon>
        <taxon>Magnoliopsida</taxon>
        <taxon>eudicotyledons</taxon>
        <taxon>Gunneridae</taxon>
        <taxon>Pentapetalae</taxon>
        <taxon>rosids</taxon>
        <taxon>malvids</taxon>
        <taxon>Brassicales</taxon>
        <taxon>Brassicaceae</taxon>
        <taxon>Brassiceae</taxon>
        <taxon>Brassica</taxon>
    </lineage>
</organism>
<dbReference type="AlphaFoldDB" id="A0A0D2ZYA7"/>
<protein>
    <submittedName>
        <fullName evidence="1">Uncharacterized protein</fullName>
    </submittedName>
</protein>
<accession>A0A0D2ZYA7</accession>
<sequence length="99" mass="11324">MSCLLHGWDAKSRYLQNSRLGSRIWSTIFLVRGNTYMVPSSRKKFLCSKSLWSSRGLLTSLTKRSHKRSSNLSLTSSPNSSLAFLKPPCKFHTEEHICF</sequence>
<dbReference type="Proteomes" id="UP000032141">
    <property type="component" value="Unassembled WGS sequence"/>
</dbReference>
<evidence type="ECO:0000313" key="2">
    <source>
        <dbReference type="Proteomes" id="UP000032141"/>
    </source>
</evidence>